<feature type="domain" description="Nucleotide-diphospho-sugar transferase" evidence="2">
    <location>
        <begin position="5"/>
        <end position="76"/>
    </location>
</feature>
<dbReference type="AlphaFoldDB" id="A0A0J8B2W6"/>
<proteinExistence type="predicted"/>
<evidence type="ECO:0000256" key="1">
    <source>
        <dbReference type="SAM" id="MobiDB-lite"/>
    </source>
</evidence>
<dbReference type="OrthoDB" id="1712432at2759"/>
<name>A0A0J8B2W6_BETVV</name>
<dbReference type="Gramene" id="KMS94203">
    <property type="protein sequence ID" value="KMS94203"/>
    <property type="gene ID" value="BVRB_023770"/>
</dbReference>
<feature type="region of interest" description="Disordered" evidence="1">
    <location>
        <begin position="1"/>
        <end position="26"/>
    </location>
</feature>
<dbReference type="Pfam" id="PF03407">
    <property type="entry name" value="Nucleotid_trans"/>
    <property type="match status" value="1"/>
</dbReference>
<protein>
    <recommendedName>
        <fullName evidence="2">Nucleotide-diphospho-sugar transferase domain-containing protein</fullName>
    </recommendedName>
</protein>
<evidence type="ECO:0000259" key="2">
    <source>
        <dbReference type="Pfam" id="PF03407"/>
    </source>
</evidence>
<feature type="non-terminal residue" evidence="3">
    <location>
        <position position="1"/>
    </location>
</feature>
<feature type="non-terminal residue" evidence="3">
    <location>
        <position position="86"/>
    </location>
</feature>
<keyword evidence="4" id="KW-1185">Reference proteome</keyword>
<reference evidence="3 4" key="1">
    <citation type="journal article" date="2014" name="Nature">
        <title>The genome of the recently domesticated crop plant sugar beet (Beta vulgaris).</title>
        <authorList>
            <person name="Dohm J.C."/>
            <person name="Minoche A.E."/>
            <person name="Holtgrawe D."/>
            <person name="Capella-Gutierrez S."/>
            <person name="Zakrzewski F."/>
            <person name="Tafer H."/>
            <person name="Rupp O."/>
            <person name="Sorensen T.R."/>
            <person name="Stracke R."/>
            <person name="Reinhardt R."/>
            <person name="Goesmann A."/>
            <person name="Kraft T."/>
            <person name="Schulz B."/>
            <person name="Stadler P.F."/>
            <person name="Schmidt T."/>
            <person name="Gabaldon T."/>
            <person name="Lehrach H."/>
            <person name="Weisshaar B."/>
            <person name="Himmelbauer H."/>
        </authorList>
    </citation>
    <scope>NUCLEOTIDE SEQUENCE [LARGE SCALE GENOMIC DNA]</scope>
    <source>
        <tissue evidence="3">Taproot</tissue>
    </source>
</reference>
<dbReference type="InterPro" id="IPR005069">
    <property type="entry name" value="Nucl-diP-sugar_transferase"/>
</dbReference>
<organism evidence="3 4">
    <name type="scientific">Beta vulgaris subsp. vulgaris</name>
    <name type="common">Beet</name>
    <dbReference type="NCBI Taxonomy" id="3555"/>
    <lineage>
        <taxon>Eukaryota</taxon>
        <taxon>Viridiplantae</taxon>
        <taxon>Streptophyta</taxon>
        <taxon>Embryophyta</taxon>
        <taxon>Tracheophyta</taxon>
        <taxon>Spermatophyta</taxon>
        <taxon>Magnoliopsida</taxon>
        <taxon>eudicotyledons</taxon>
        <taxon>Gunneridae</taxon>
        <taxon>Pentapetalae</taxon>
        <taxon>Caryophyllales</taxon>
        <taxon>Chenopodiaceae</taxon>
        <taxon>Betoideae</taxon>
        <taxon>Beta</taxon>
    </lineage>
</organism>
<sequence length="86" mass="9866">FDEIRQGDYDLQGATDSHPESPDDDIGDHNICTGMLYLEATYPTIRLLENWHKILVEINADVNQASFSDALHKWNNEADKNHNVRI</sequence>
<dbReference type="Proteomes" id="UP000035740">
    <property type="component" value="Unassembled WGS sequence"/>
</dbReference>
<evidence type="ECO:0000313" key="4">
    <source>
        <dbReference type="Proteomes" id="UP000035740"/>
    </source>
</evidence>
<dbReference type="EMBL" id="KQ095359">
    <property type="protein sequence ID" value="KMS94203.1"/>
    <property type="molecule type" value="Genomic_DNA"/>
</dbReference>
<gene>
    <name evidence="3" type="ORF">BVRB_023770</name>
</gene>
<evidence type="ECO:0000313" key="3">
    <source>
        <dbReference type="EMBL" id="KMS94203.1"/>
    </source>
</evidence>
<accession>A0A0J8B2W6</accession>